<feature type="region of interest" description="Disordered" evidence="2">
    <location>
        <begin position="282"/>
        <end position="305"/>
    </location>
</feature>
<sequence>MSSMGTTQALEEGLSVATSKFNTERFGALSVHPNSAPATNLGTAAGSGTYQYRDMHPSSLQDDEFDNHGNFDNLDDFDFTDLDDDFAVDDIAMDTEHDHPRLSGSRAAVETRSRRMIVEENSQDSSESEALKEKLAELEELLRVRDAELQSKSGEVTILRSNLDLRKKELVKAEDDLRVAHDKHRAELLAADEKLQVELEKTEVEHHFAVSKMIMDGQRSSKTQTQPVTRQQGLSLPFSSTSSTPLMPSTPFGGFNSSQASMKAKSKSDGAFSLDNFKPSQNAISKSRTLGPKTPSFDKPKSVPPLTAENARATRPIFGFNSNIPTQSPEEVIRDSLFASREFDFGVPQLRTIDPDEERHAPLKGSKKFSDNLLLGAVTQECYKSVLGLIQRVSARTKEQALRHTFRFLQVSLILDKPLHALNALKILRILMMTYEDVSAEVSKGSVPFLEHDNEDAWDVVPSETSLPSALACIEYLLLTRLARNPPVKEAIGGIAYRLREEVENLFQLEIIQVLNFVAWSQLEAMQLARTFVPLIRKGIFEEVIRFQAAKNNLLKVRLMVNVLDFVSREVECCKLLMGWRVSQLAWSSNFRFMNTIIGLLGVKAESMEKLANGVLPRIKITILDIIYRCLCVNLEQTKRMLADTKLMATLVHAIRDLEEVAEEIHHQKALVSMFRSKGPEGGFTTNFRENRSHPLLKKPLLMTSMGLGNLSRPLKVTGTEEGVSPLASVPLNPYDKLYDYLAVLKLSMEMILNLLRAFPDDVKKYFVRRPSEKHSLAFAVSKIVVRDLGLAETAKNLAHDILFELVPDDETEQEYLELVRD</sequence>
<dbReference type="Proteomes" id="UP001194696">
    <property type="component" value="Unassembled WGS sequence"/>
</dbReference>
<comment type="caution">
    <text evidence="3">The sequence shown here is derived from an EMBL/GenBank/DDBJ whole genome shotgun (WGS) entry which is preliminary data.</text>
</comment>
<protein>
    <submittedName>
        <fullName evidence="3">Uncharacterized protein</fullName>
    </submittedName>
</protein>
<feature type="coiled-coil region" evidence="1">
    <location>
        <begin position="121"/>
        <end position="148"/>
    </location>
</feature>
<feature type="compositionally biased region" description="Polar residues" evidence="2">
    <location>
        <begin position="218"/>
        <end position="233"/>
    </location>
</feature>
<evidence type="ECO:0000256" key="2">
    <source>
        <dbReference type="SAM" id="MobiDB-lite"/>
    </source>
</evidence>
<gene>
    <name evidence="3" type="ORF">BGZ96_010080</name>
</gene>
<keyword evidence="4" id="KW-1185">Reference proteome</keyword>
<accession>A0ABQ7KF27</accession>
<proteinExistence type="predicted"/>
<evidence type="ECO:0000313" key="3">
    <source>
        <dbReference type="EMBL" id="KAG0296177.1"/>
    </source>
</evidence>
<feature type="region of interest" description="Disordered" evidence="2">
    <location>
        <begin position="216"/>
        <end position="243"/>
    </location>
</feature>
<feature type="compositionally biased region" description="Low complexity" evidence="2">
    <location>
        <begin position="234"/>
        <end position="243"/>
    </location>
</feature>
<reference evidence="3 4" key="1">
    <citation type="journal article" date="2020" name="Fungal Divers.">
        <title>Resolving the Mortierellaceae phylogeny through synthesis of multi-gene phylogenetics and phylogenomics.</title>
        <authorList>
            <person name="Vandepol N."/>
            <person name="Liber J."/>
            <person name="Desiro A."/>
            <person name="Na H."/>
            <person name="Kennedy M."/>
            <person name="Barry K."/>
            <person name="Grigoriev I.V."/>
            <person name="Miller A.N."/>
            <person name="O'Donnell K."/>
            <person name="Stajich J.E."/>
            <person name="Bonito G."/>
        </authorList>
    </citation>
    <scope>NUCLEOTIDE SEQUENCE [LARGE SCALE GENOMIC DNA]</scope>
    <source>
        <strain evidence="3 4">AD045</strain>
    </source>
</reference>
<organism evidence="3 4">
    <name type="scientific">Linnemannia gamsii</name>
    <dbReference type="NCBI Taxonomy" id="64522"/>
    <lineage>
        <taxon>Eukaryota</taxon>
        <taxon>Fungi</taxon>
        <taxon>Fungi incertae sedis</taxon>
        <taxon>Mucoromycota</taxon>
        <taxon>Mortierellomycotina</taxon>
        <taxon>Mortierellomycetes</taxon>
        <taxon>Mortierellales</taxon>
        <taxon>Mortierellaceae</taxon>
        <taxon>Linnemannia</taxon>
    </lineage>
</organism>
<keyword evidence="1" id="KW-0175">Coiled coil</keyword>
<name>A0ABQ7KF27_9FUNG</name>
<evidence type="ECO:0000256" key="1">
    <source>
        <dbReference type="SAM" id="Coils"/>
    </source>
</evidence>
<dbReference type="EMBL" id="JAAAIM010000064">
    <property type="protein sequence ID" value="KAG0296177.1"/>
    <property type="molecule type" value="Genomic_DNA"/>
</dbReference>
<evidence type="ECO:0000313" key="4">
    <source>
        <dbReference type="Proteomes" id="UP001194696"/>
    </source>
</evidence>